<feature type="compositionally biased region" description="Basic and acidic residues" evidence="1">
    <location>
        <begin position="1528"/>
        <end position="1546"/>
    </location>
</feature>
<feature type="compositionally biased region" description="Polar residues" evidence="1">
    <location>
        <begin position="671"/>
        <end position="683"/>
    </location>
</feature>
<dbReference type="Pfam" id="PF17921">
    <property type="entry name" value="Integrase_H2C2"/>
    <property type="match status" value="1"/>
</dbReference>
<name>A0A6L2PCL0_TANCI</name>
<keyword evidence="3" id="KW-0808">Transferase</keyword>
<feature type="compositionally biased region" description="Polar residues" evidence="1">
    <location>
        <begin position="707"/>
        <end position="723"/>
    </location>
</feature>
<accession>A0A6L2PCL0</accession>
<reference evidence="3" key="1">
    <citation type="journal article" date="2019" name="Sci. Rep.">
        <title>Draft genome of Tanacetum cinerariifolium, the natural source of mosquito coil.</title>
        <authorList>
            <person name="Yamashiro T."/>
            <person name="Shiraishi A."/>
            <person name="Satake H."/>
            <person name="Nakayama K."/>
        </authorList>
    </citation>
    <scope>NUCLEOTIDE SEQUENCE</scope>
</reference>
<dbReference type="PROSITE" id="PS50994">
    <property type="entry name" value="INTEGRASE"/>
    <property type="match status" value="2"/>
</dbReference>
<dbReference type="InterPro" id="IPR057670">
    <property type="entry name" value="SH3_retrovirus"/>
</dbReference>
<gene>
    <name evidence="3" type="ORF">Tci_066122</name>
</gene>
<dbReference type="InterPro" id="IPR012337">
    <property type="entry name" value="RNaseH-like_sf"/>
</dbReference>
<comment type="caution">
    <text evidence="3">The sequence shown here is derived from an EMBL/GenBank/DDBJ whole genome shotgun (WGS) entry which is preliminary data.</text>
</comment>
<evidence type="ECO:0000256" key="1">
    <source>
        <dbReference type="SAM" id="MobiDB-lite"/>
    </source>
</evidence>
<feature type="compositionally biased region" description="Basic and acidic residues" evidence="1">
    <location>
        <begin position="1920"/>
        <end position="1936"/>
    </location>
</feature>
<organism evidence="3">
    <name type="scientific">Tanacetum cinerariifolium</name>
    <name type="common">Dalmatian daisy</name>
    <name type="synonym">Chrysanthemum cinerariifolium</name>
    <dbReference type="NCBI Taxonomy" id="118510"/>
    <lineage>
        <taxon>Eukaryota</taxon>
        <taxon>Viridiplantae</taxon>
        <taxon>Streptophyta</taxon>
        <taxon>Embryophyta</taxon>
        <taxon>Tracheophyta</taxon>
        <taxon>Spermatophyta</taxon>
        <taxon>Magnoliopsida</taxon>
        <taxon>eudicotyledons</taxon>
        <taxon>Gunneridae</taxon>
        <taxon>Pentapetalae</taxon>
        <taxon>asterids</taxon>
        <taxon>campanulids</taxon>
        <taxon>Asterales</taxon>
        <taxon>Asteraceae</taxon>
        <taxon>Asteroideae</taxon>
        <taxon>Anthemideae</taxon>
        <taxon>Anthemidinae</taxon>
        <taxon>Tanacetum</taxon>
    </lineage>
</organism>
<dbReference type="GO" id="GO:0015074">
    <property type="term" value="P:DNA integration"/>
    <property type="evidence" value="ECO:0007669"/>
    <property type="project" value="InterPro"/>
</dbReference>
<keyword evidence="3" id="KW-0695">RNA-directed DNA polymerase</keyword>
<dbReference type="Pfam" id="PF14223">
    <property type="entry name" value="Retrotran_gag_2"/>
    <property type="match status" value="1"/>
</dbReference>
<dbReference type="SUPFAM" id="SSF53098">
    <property type="entry name" value="Ribonuclease H-like"/>
    <property type="match status" value="2"/>
</dbReference>
<feature type="domain" description="Integrase catalytic" evidence="2">
    <location>
        <begin position="845"/>
        <end position="1061"/>
    </location>
</feature>
<evidence type="ECO:0000259" key="2">
    <source>
        <dbReference type="PROSITE" id="PS50994"/>
    </source>
</evidence>
<dbReference type="Pfam" id="PF07727">
    <property type="entry name" value="RVT_2"/>
    <property type="match status" value="1"/>
</dbReference>
<feature type="compositionally biased region" description="Polar residues" evidence="1">
    <location>
        <begin position="1670"/>
        <end position="1692"/>
    </location>
</feature>
<dbReference type="InterPro" id="IPR054722">
    <property type="entry name" value="PolX-like_BBD"/>
</dbReference>
<feature type="region of interest" description="Disordered" evidence="1">
    <location>
        <begin position="1670"/>
        <end position="1700"/>
    </location>
</feature>
<dbReference type="Pfam" id="PF00665">
    <property type="entry name" value="rve"/>
    <property type="match status" value="1"/>
</dbReference>
<protein>
    <submittedName>
        <fullName evidence="3">Reverse transcriptase domain-containing protein</fullName>
    </submittedName>
</protein>
<dbReference type="PANTHER" id="PTHR47266">
    <property type="entry name" value="ENDONUCLEASE-RELATED"/>
    <property type="match status" value="1"/>
</dbReference>
<dbReference type="Gene3D" id="1.10.340.70">
    <property type="match status" value="1"/>
</dbReference>
<feature type="region of interest" description="Disordered" evidence="1">
    <location>
        <begin position="1909"/>
        <end position="1941"/>
    </location>
</feature>
<feature type="region of interest" description="Disordered" evidence="1">
    <location>
        <begin position="669"/>
        <end position="724"/>
    </location>
</feature>
<feature type="region of interest" description="Disordered" evidence="1">
    <location>
        <begin position="1528"/>
        <end position="1585"/>
    </location>
</feature>
<sequence>MANLSKDIQCASSDTRPPMLDRTDFASWQQRIQLYCRGKKNGVNILKSIDEGPFQMGVFRETLTEGEEGAFLLGLERPRVYSDLSPEDKERYNADTQATNILLQGLQKDIYTLINHYTDAKDIWNNVKMLLEGFELTKDDCESQMCDEFEHFHRNKRETIHDYYVRFTKLTNDMRNIKITMARMKLISKFANNILPEWSRFVTAVKLNRGLKESNYYLLYAYLKEHEAHANENKMITGDASNGGAQNRVGNVNLSQTRQIKCYNSKGIGYIARNCTQPKRPLNSEYFKDKMLLMQAQDNGVVLDKEQLLFIVGGQDHVVDEDVDELPVQDLALNVDNVFQADECDAFNSDVYEAPTAQTMFMVNLSSTDHVYDEASLSCDSDILSEIHDHDNYQDAVYKHHGVHEIHDDVQPNCVVDSDAEYTSDSNMIPYDQYVKDNTEPVVQNNAKFKLTETKQKIDEQLRIIITDCNIKEENLKKELHSVKMQLNSTINHNKSMVEEVTSLKKDFKQKENKYLEEFLDMKALKEKPALYNGHEIINTHHVPAIVHNSEDTLEIAEITRKKMNDKTKTHLWTEQNINIRPLDYSKENYLATFTPQTQLTPEQIFWPKDVLEIKAKALKEQTKALKPVKDLTVYPPNTPAKLVPRVQFNEKLKCVTIDSVKPKVLAPGVNSCTDASGSTPRSNTKKNRISPVKSVNKKKVEDYPRTNKSNLQKPNHVDSSISSKRRTDRHVWYLDSGYSKHMTGDRSRLMNFMKKFIIIVRFGNDHFGPIMGYRDYVIGESVIFRVYYMEGLGHNLFSIGQFCDSNLEVAFKKHSCYVRDTDGVELIKGSCGSNLYTISVEDMLKSSPICLLSKASKNKSWLWNHRLNHLNFSTINDLARKDLSINGKKYILVIVDDYSILTWVKFLRSKDETPEFVTKFLTQIQVGLNKTYRFIRTENGTEFVNQFVTEFYEKVGIFHQKSVPRTPQQNGVVERQNRTLVEAARTMLIFSKALIEDLRKLQPTTDVGIFVGYAPSRKWYRVYNKITRRIMETIHVQLNELSEPMAPVQLEPSRVEKPVSPATAIQVPVISAGTPSSTIIDQDAPLLSHSLSSSKLQPHISHQGVAAGSTIMKDNPFAHADNNPFVNVFAPEPIFEASSFGDASSAESTHVTQPHNHPGKQSKDHLFDNIIGNLSRPEGIDFEESFAPVLRIEAIRIFFANAVSKNITIYQIDVKTAFLNRDLKEEVYVSQPKGFVDPDHLTHVYCLKKALYQASPTKKHLEALKWVFRYLRGIINWGMWYPKDTAMALTAYADADHVDYGFAFNKIPLYCDNRSAISLCYNNLQHSRSKHIDIRDHFIRDQVENGVVELYFVTMDYQLVDKFTKPLPRERFKFILPRLGDAIMDFVNQLGYLGEIHLCVKNSDSAKLMWEEFVQAIQTFLVDKANLGSPTKKGKKTKPHVIPYCQFTKLIIYYLEKHHNIYQRSGSPLNLAEDDLSLGNLKFVPKGETDKVFGMQILKELITDNIRNAPYYNTYLEMVTKHKQRTSVEKECGKKKTAPKSDKPAGKGKVTKARTMKGSLELVDEPKEEQDQPKVVPKPQGAGKDYDLERAIQMSLESFQVQGQAYVGGVAIRELVAEATRPLPVVEGKGKAIAMEEQAALSLLALHKPKKRSTTDQFIFQRQTLATEEVSTGPSALPQDDTSANIVSESPSPIDAEIGTDTNKVISKGDTEILDIREEQKDVDNQGPNLEPIHDDFVATVYPKVHESLKFLTDEQRCNDPEKKRKLQEATTQALSSKIFTLEHRDLPHKINQTVNEIVKEAVHVSLQASLHNRFRKLPEADMKQILHQRMFESGSYKSLPEHIALYESLEASMERENRDEFLSLAWKMSDIREAPSNSSKQQSDSYSEQPVEDVPIQEDVNISYSENTDTAHLPKIKTRPDWLKPLPEEDRPETPEPDWIIPLTELPEVENNWADALAKSYKDPEENKLLRKTGDMGSFIKWFYKRIGKKKLSKSDLEVDLVNPEGHQLVPNVNKPLPLGGDTARRPTLSISKLKVAYYLDFRLEELVQSLWIESECDYNISAAYGITHWWFKRKEFYIIKHSALSDRHAVRSHMRIFSVISIKTLERYGYAFLREIVLRRADYNEYKILEADFKNLHPNDFEDLYLLHLQGKLNHLPGSDKVYLFNAINLWIRNIVIRQHFLFKEDYTIVSKPMVVIYRDRNDQKKMLKENEVHKFSDGTLTRVLYKLDHMVRDFRLYQYNPGMEHKIWFEDDKRRSEEFMEAIERRLKIQRIFRSLESFVGGRVRDVDCQNRRDLPVDNPLDSVEVLRVKRKKPSIHFDRNQVNTSAVRITKMIDDIEESRHGPKNEGGNPTRVNIKQALGSFQDQERYEHVDPEDTRPQDDERSQVDDQGLDLVDDLKKAQDRIFKYNHKPQDKDHYINAENVLSFKKVRDGRPPTRFCLASFGDLESVNKVFDQMPERNQLHGLVTRYGKLGCHEVGIGLFLRMLKTNVHVIPSTRVDSCTDASGSKPRSNTKKNKISLAKRVNKKKVEEHPRHNKSGLKKANQALDILEACHNGPTRGHHGANLTAKKVFDFGFFWPTIYKDAHKLVKNYDSCQRQGKISHRDEMPQNSIQIYEIFDVWGIDFMGPFPSSRGNKYILVAVDYLSKWVEAKALPTNDARVVCKFLKSLFARFGTPRAIISDHSTHFCNDQFVKVMRKYGVTHRLSTAYHPQTSGQVEVSNRGLKRILERTIGQNRASWSDKLEDALWAFRTAYKTPIGCTPYKLVYGKACHLPMELEHKAYWALKQTNFI</sequence>
<feature type="region of interest" description="Disordered" evidence="1">
    <location>
        <begin position="1142"/>
        <end position="1165"/>
    </location>
</feature>
<dbReference type="InterPro" id="IPR036397">
    <property type="entry name" value="RNaseH_sf"/>
</dbReference>
<dbReference type="EMBL" id="BKCJ010011007">
    <property type="protein sequence ID" value="GEU94144.1"/>
    <property type="molecule type" value="Genomic_DNA"/>
</dbReference>
<keyword evidence="3" id="KW-0548">Nucleotidyltransferase</keyword>
<dbReference type="Pfam" id="PF22936">
    <property type="entry name" value="Pol_BBD"/>
    <property type="match status" value="1"/>
</dbReference>
<evidence type="ECO:0000313" key="3">
    <source>
        <dbReference type="EMBL" id="GEU94144.1"/>
    </source>
</evidence>
<dbReference type="FunFam" id="3.30.420.10:FF:000032">
    <property type="entry name" value="Retrovirus-related Pol polyprotein from transposon 297-like Protein"/>
    <property type="match status" value="1"/>
</dbReference>
<feature type="compositionally biased region" description="Low complexity" evidence="1">
    <location>
        <begin position="1878"/>
        <end position="1891"/>
    </location>
</feature>
<dbReference type="CDD" id="cd09272">
    <property type="entry name" value="RNase_HI_RT_Ty1"/>
    <property type="match status" value="1"/>
</dbReference>
<dbReference type="InterPro" id="IPR001584">
    <property type="entry name" value="Integrase_cat-core"/>
</dbReference>
<dbReference type="InterPro" id="IPR013103">
    <property type="entry name" value="RVT_2"/>
</dbReference>
<proteinExistence type="predicted"/>
<feature type="region of interest" description="Disordered" evidence="1">
    <location>
        <begin position="1875"/>
        <end position="1895"/>
    </location>
</feature>
<dbReference type="GO" id="GO:0003964">
    <property type="term" value="F:RNA-directed DNA polymerase activity"/>
    <property type="evidence" value="ECO:0007669"/>
    <property type="project" value="UniProtKB-KW"/>
</dbReference>
<feature type="compositionally biased region" description="Basic and acidic residues" evidence="1">
    <location>
        <begin position="2369"/>
        <end position="2391"/>
    </location>
</feature>
<feature type="compositionally biased region" description="Polar residues" evidence="1">
    <location>
        <begin position="1142"/>
        <end position="1156"/>
    </location>
</feature>
<dbReference type="GO" id="GO:0003676">
    <property type="term" value="F:nucleic acid binding"/>
    <property type="evidence" value="ECO:0007669"/>
    <property type="project" value="InterPro"/>
</dbReference>
<feature type="region of interest" description="Disordered" evidence="1">
    <location>
        <begin position="2365"/>
        <end position="2396"/>
    </location>
</feature>
<dbReference type="InterPro" id="IPR052160">
    <property type="entry name" value="Gypsy_RT_Integrase-like"/>
</dbReference>
<dbReference type="Gene3D" id="3.30.420.10">
    <property type="entry name" value="Ribonuclease H-like superfamily/Ribonuclease H"/>
    <property type="match status" value="2"/>
</dbReference>
<dbReference type="Pfam" id="PF25597">
    <property type="entry name" value="SH3_retrovirus"/>
    <property type="match status" value="1"/>
</dbReference>
<dbReference type="InterPro" id="IPR041588">
    <property type="entry name" value="Integrase_H2C2"/>
</dbReference>
<feature type="domain" description="Integrase catalytic" evidence="2">
    <location>
        <begin position="2609"/>
        <end position="2775"/>
    </location>
</feature>